<organism evidence="4 5">
    <name type="scientific">Bombiscardovia coagulans</name>
    <dbReference type="NCBI Taxonomy" id="686666"/>
    <lineage>
        <taxon>Bacteria</taxon>
        <taxon>Bacillati</taxon>
        <taxon>Actinomycetota</taxon>
        <taxon>Actinomycetes</taxon>
        <taxon>Bifidobacteriales</taxon>
        <taxon>Bifidobacteriaceae</taxon>
        <taxon>Bombiscardovia</taxon>
    </lineage>
</organism>
<dbReference type="SUPFAM" id="SSF49764">
    <property type="entry name" value="HSP20-like chaperones"/>
    <property type="match status" value="1"/>
</dbReference>
<dbReference type="InterPro" id="IPR031107">
    <property type="entry name" value="Small_HSP"/>
</dbReference>
<evidence type="ECO:0000313" key="5">
    <source>
        <dbReference type="Proteomes" id="UP000216004"/>
    </source>
</evidence>
<evidence type="ECO:0000256" key="1">
    <source>
        <dbReference type="PROSITE-ProRule" id="PRU00285"/>
    </source>
</evidence>
<comment type="caution">
    <text evidence="4">The sequence shown here is derived from an EMBL/GenBank/DDBJ whole genome shotgun (WGS) entry which is preliminary data.</text>
</comment>
<evidence type="ECO:0000259" key="3">
    <source>
        <dbReference type="PROSITE" id="PS01031"/>
    </source>
</evidence>
<dbReference type="RefSeq" id="WP_094722794.1">
    <property type="nucleotide sequence ID" value="NZ_MWWS01000004.1"/>
</dbReference>
<dbReference type="CDD" id="cd06471">
    <property type="entry name" value="ACD_LpsHSP_like"/>
    <property type="match status" value="1"/>
</dbReference>
<dbReference type="Gene3D" id="2.60.40.790">
    <property type="match status" value="1"/>
</dbReference>
<feature type="domain" description="SHSP" evidence="3">
    <location>
        <begin position="31"/>
        <end position="151"/>
    </location>
</feature>
<protein>
    <submittedName>
        <fullName evidence="4">Molecular chaperone Hsp20</fullName>
    </submittedName>
</protein>
<dbReference type="OrthoDB" id="5242916at2"/>
<dbReference type="Pfam" id="PF00011">
    <property type="entry name" value="HSP20"/>
    <property type="match status" value="1"/>
</dbReference>
<dbReference type="Proteomes" id="UP000216004">
    <property type="component" value="Unassembled WGS sequence"/>
</dbReference>
<dbReference type="PANTHER" id="PTHR11527">
    <property type="entry name" value="HEAT-SHOCK PROTEIN 20 FAMILY MEMBER"/>
    <property type="match status" value="1"/>
</dbReference>
<keyword evidence="5" id="KW-1185">Reference proteome</keyword>
<proteinExistence type="inferred from homology"/>
<comment type="similarity">
    <text evidence="1 2">Belongs to the small heat shock protein (HSP20) family.</text>
</comment>
<evidence type="ECO:0000313" key="4">
    <source>
        <dbReference type="EMBL" id="OZG50304.1"/>
    </source>
</evidence>
<sequence length="151" mass="17197">MAMLPALMSNSIFNDFFEDPFFNNWGDNRRSSSNRVVPSHMMNTDVRDKDGKYELDIDMPGFTKDDVNVHLEDGYLVVAAEKQSEQGSQDDDGKWIRRERYTGSCSRSFYVGRNIRDTDIHAKFENGTLHLSVPKDSVAPVENKKTIAIEG</sequence>
<accession>A0A261ETW1</accession>
<dbReference type="AlphaFoldDB" id="A0A261ETW1"/>
<name>A0A261ETW1_9BIFI</name>
<evidence type="ECO:0000256" key="2">
    <source>
        <dbReference type="RuleBase" id="RU003616"/>
    </source>
</evidence>
<reference evidence="4 5" key="1">
    <citation type="journal article" date="2017" name="BMC Genomics">
        <title>Comparative genomic and phylogenomic analyses of the Bifidobacteriaceae family.</title>
        <authorList>
            <person name="Lugli G.A."/>
            <person name="Milani C."/>
            <person name="Turroni F."/>
            <person name="Duranti S."/>
            <person name="Mancabelli L."/>
            <person name="Mangifesta M."/>
            <person name="Ferrario C."/>
            <person name="Modesto M."/>
            <person name="Mattarelli P."/>
            <person name="Jiri K."/>
            <person name="van Sinderen D."/>
            <person name="Ventura M."/>
        </authorList>
    </citation>
    <scope>NUCLEOTIDE SEQUENCE [LARGE SCALE GENOMIC DNA]</scope>
    <source>
        <strain evidence="4 5">DSM 22924</strain>
    </source>
</reference>
<dbReference type="EMBL" id="MWWS01000004">
    <property type="protein sequence ID" value="OZG50304.1"/>
    <property type="molecule type" value="Genomic_DNA"/>
</dbReference>
<dbReference type="InterPro" id="IPR002068">
    <property type="entry name" value="A-crystallin/Hsp20_dom"/>
</dbReference>
<dbReference type="InterPro" id="IPR008978">
    <property type="entry name" value="HSP20-like_chaperone"/>
</dbReference>
<gene>
    <name evidence="4" type="ORF">BOCO_0821</name>
</gene>
<dbReference type="PROSITE" id="PS01031">
    <property type="entry name" value="SHSP"/>
    <property type="match status" value="1"/>
</dbReference>